<evidence type="ECO:0000256" key="2">
    <source>
        <dbReference type="ARBA" id="ARBA00023002"/>
    </source>
</evidence>
<dbReference type="InterPro" id="IPR020904">
    <property type="entry name" value="Sc_DH/Rdtase_CS"/>
</dbReference>
<comment type="similarity">
    <text evidence="1">Belongs to the short-chain dehydrogenases/reductases (SDR) family.</text>
</comment>
<proteinExistence type="inferred from homology"/>
<dbReference type="RefSeq" id="WP_209809222.1">
    <property type="nucleotide sequence ID" value="NZ_JAGGKT010000002.1"/>
</dbReference>
<name>A0ABS4GLL4_9BACL</name>
<dbReference type="Gene3D" id="3.40.50.720">
    <property type="entry name" value="NAD(P)-binding Rossmann-like Domain"/>
    <property type="match status" value="1"/>
</dbReference>
<dbReference type="Pfam" id="PF13561">
    <property type="entry name" value="adh_short_C2"/>
    <property type="match status" value="1"/>
</dbReference>
<dbReference type="EMBL" id="JAGGKT010000002">
    <property type="protein sequence ID" value="MBP1931134.1"/>
    <property type="molecule type" value="Genomic_DNA"/>
</dbReference>
<comment type="caution">
    <text evidence="3">The sequence shown here is derived from an EMBL/GenBank/DDBJ whole genome shotgun (WGS) entry which is preliminary data.</text>
</comment>
<reference evidence="3 4" key="1">
    <citation type="submission" date="2021-03" db="EMBL/GenBank/DDBJ databases">
        <title>Genomic Encyclopedia of Type Strains, Phase IV (KMG-IV): sequencing the most valuable type-strain genomes for metagenomic binning, comparative biology and taxonomic classification.</title>
        <authorList>
            <person name="Goeker M."/>
        </authorList>
    </citation>
    <scope>NUCLEOTIDE SEQUENCE [LARGE SCALE GENOMIC DNA]</scope>
    <source>
        <strain evidence="3 4">DSM 24738</strain>
    </source>
</reference>
<accession>A0ABS4GLL4</accession>
<dbReference type="InterPro" id="IPR002347">
    <property type="entry name" value="SDR_fam"/>
</dbReference>
<dbReference type="PROSITE" id="PS00061">
    <property type="entry name" value="ADH_SHORT"/>
    <property type="match status" value="1"/>
</dbReference>
<dbReference type="SUPFAM" id="SSF51735">
    <property type="entry name" value="NAD(P)-binding Rossmann-fold domains"/>
    <property type="match status" value="1"/>
</dbReference>
<dbReference type="Proteomes" id="UP001519343">
    <property type="component" value="Unassembled WGS sequence"/>
</dbReference>
<dbReference type="InterPro" id="IPR036291">
    <property type="entry name" value="NAD(P)-bd_dom_sf"/>
</dbReference>
<keyword evidence="4" id="KW-1185">Reference proteome</keyword>
<evidence type="ECO:0000313" key="3">
    <source>
        <dbReference type="EMBL" id="MBP1931134.1"/>
    </source>
</evidence>
<gene>
    <name evidence="3" type="ORF">J2Z37_001131</name>
</gene>
<keyword evidence="2" id="KW-0560">Oxidoreductase</keyword>
<organism evidence="3 4">
    <name type="scientific">Ammoniphilus resinae</name>
    <dbReference type="NCBI Taxonomy" id="861532"/>
    <lineage>
        <taxon>Bacteria</taxon>
        <taxon>Bacillati</taxon>
        <taxon>Bacillota</taxon>
        <taxon>Bacilli</taxon>
        <taxon>Bacillales</taxon>
        <taxon>Paenibacillaceae</taxon>
        <taxon>Aneurinibacillus group</taxon>
        <taxon>Ammoniphilus</taxon>
    </lineage>
</organism>
<dbReference type="PRINTS" id="PR00081">
    <property type="entry name" value="GDHRDH"/>
</dbReference>
<dbReference type="PANTHER" id="PTHR42760">
    <property type="entry name" value="SHORT-CHAIN DEHYDROGENASES/REDUCTASES FAMILY MEMBER"/>
    <property type="match status" value="1"/>
</dbReference>
<protein>
    <submittedName>
        <fullName evidence="3">NAD(P)-dependent dehydrogenase (Short-subunit alcohol dehydrogenase family)</fullName>
    </submittedName>
</protein>
<evidence type="ECO:0000256" key="1">
    <source>
        <dbReference type="ARBA" id="ARBA00006484"/>
    </source>
</evidence>
<dbReference type="PANTHER" id="PTHR42760:SF133">
    <property type="entry name" value="3-OXOACYL-[ACYL-CARRIER-PROTEIN] REDUCTASE"/>
    <property type="match status" value="1"/>
</dbReference>
<sequence length="250" mass="26818">MASWNFSDQVVVITGGAGGLGKSLIAQFLKAGAIVFASDYQQESIQQLNLIYRDEPNFHAKVVDITQLNQVETWVKKIATEAKRIDIVINAAGICPYDSIEEVTEELWDRVLDINLKGAFFVSQAVMHLMKEQHYGRIVHISSIAGHTGGAAVSAPYAASKAGIISLAKSFAKALAPYGVTVNAVAPGPFDTPMIADFPKDILDKMASTAAMGRVGKNEDVVNAVMFLCDSATSYITGATIDINGGIYMR</sequence>
<dbReference type="PRINTS" id="PR00080">
    <property type="entry name" value="SDRFAMILY"/>
</dbReference>
<evidence type="ECO:0000313" key="4">
    <source>
        <dbReference type="Proteomes" id="UP001519343"/>
    </source>
</evidence>